<dbReference type="InterPro" id="IPR051309">
    <property type="entry name" value="ABCF_ATPase"/>
</dbReference>
<dbReference type="InterPro" id="IPR037118">
    <property type="entry name" value="Val-tRNA_synth_C_sf"/>
</dbReference>
<evidence type="ECO:0000256" key="1">
    <source>
        <dbReference type="ARBA" id="ARBA00022741"/>
    </source>
</evidence>
<dbReference type="InterPro" id="IPR027417">
    <property type="entry name" value="P-loop_NTPase"/>
</dbReference>
<dbReference type="SUPFAM" id="SSF52540">
    <property type="entry name" value="P-loop containing nucleoside triphosphate hydrolases"/>
    <property type="match status" value="1"/>
</dbReference>
<keyword evidence="2 5" id="KW-0067">ATP-binding</keyword>
<dbReference type="InterPro" id="IPR032524">
    <property type="entry name" value="ABC_tran_C"/>
</dbReference>
<name>A0A317Z2Q8_STAPS</name>
<dbReference type="AlphaFoldDB" id="A0A317Z2Q8"/>
<feature type="non-terminal residue" evidence="5">
    <location>
        <position position="1"/>
    </location>
</feature>
<dbReference type="GO" id="GO:0003677">
    <property type="term" value="F:DNA binding"/>
    <property type="evidence" value="ECO:0007669"/>
    <property type="project" value="InterPro"/>
</dbReference>
<gene>
    <name evidence="5" type="ORF">DD924_19015</name>
</gene>
<dbReference type="Gene3D" id="1.10.287.380">
    <property type="entry name" value="Valyl-tRNA synthetase, C-terminal domain"/>
    <property type="match status" value="1"/>
</dbReference>
<dbReference type="Pfam" id="PF16326">
    <property type="entry name" value="ABC_tran_CTD"/>
    <property type="match status" value="1"/>
</dbReference>
<accession>A0A317Z2Q8</accession>
<evidence type="ECO:0000313" key="6">
    <source>
        <dbReference type="Proteomes" id="UP000246351"/>
    </source>
</evidence>
<reference evidence="5 6" key="1">
    <citation type="journal article" date="2018" name="Vet. Microbiol.">
        <title>Clonal diversity and geographic distribution of methicillin-resistant Staphylococcus pseudintermedius from Australian animals: Discovery of novel sequence types.</title>
        <authorList>
            <person name="Worthing K.A."/>
            <person name="Abraham S."/>
            <person name="Coombs G.W."/>
            <person name="Pang S."/>
            <person name="Saputra S."/>
            <person name="Jordan D."/>
            <person name="Trott D.J."/>
            <person name="Norris J.M."/>
        </authorList>
    </citation>
    <scope>NUCLEOTIDE SEQUENCE [LARGE SCALE GENOMIC DNA]</scope>
    <source>
        <strain evidence="5 6">ST71 3</strain>
    </source>
</reference>
<comment type="caution">
    <text evidence="5">The sequence shown here is derived from an EMBL/GenBank/DDBJ whole genome shotgun (WGS) entry which is preliminary data.</text>
</comment>
<protein>
    <submittedName>
        <fullName evidence="5">ABC transporter ATP-binding protein</fullName>
    </submittedName>
</protein>
<dbReference type="EMBL" id="QEIV01002346">
    <property type="protein sequence ID" value="PWZ93744.1"/>
    <property type="molecule type" value="Genomic_DNA"/>
</dbReference>
<proteinExistence type="predicted"/>
<evidence type="ECO:0000256" key="3">
    <source>
        <dbReference type="SAM" id="MobiDB-lite"/>
    </source>
</evidence>
<dbReference type="Proteomes" id="UP000246351">
    <property type="component" value="Unassembled WGS sequence"/>
</dbReference>
<keyword evidence="1" id="KW-0547">Nucleotide-binding</keyword>
<organism evidence="5 6">
    <name type="scientific">Staphylococcus pseudintermedius</name>
    <dbReference type="NCBI Taxonomy" id="283734"/>
    <lineage>
        <taxon>Bacteria</taxon>
        <taxon>Bacillati</taxon>
        <taxon>Bacillota</taxon>
        <taxon>Bacilli</taxon>
        <taxon>Bacillales</taxon>
        <taxon>Staphylococcaceae</taxon>
        <taxon>Staphylococcus</taxon>
        <taxon>Staphylococcus intermedius group</taxon>
    </lineage>
</organism>
<evidence type="ECO:0000259" key="4">
    <source>
        <dbReference type="Pfam" id="PF16326"/>
    </source>
</evidence>
<sequence length="198" mass="23234">ARLQLALLMLERNNVLILDEPTNHLDIDSKEMLEQALKNFEGTLIFVSHDRYFINELANRIFDLNKTGGHLYLGDYQYYLEKLEQQNALAAYDEQREDNNTSDDSARSQNTYQDQKALRREKRKIERQIEADEQKITELEARIAAIDVAMTDDTTMNDYEKTQALANERTSIEQSLEQVMTNWEELQLTISQFEDEMD</sequence>
<dbReference type="PANTHER" id="PTHR42855">
    <property type="entry name" value="ABC TRANSPORTER ATP-BINDING SUBUNIT"/>
    <property type="match status" value="1"/>
</dbReference>
<dbReference type="Gene3D" id="3.40.50.300">
    <property type="entry name" value="P-loop containing nucleotide triphosphate hydrolases"/>
    <property type="match status" value="1"/>
</dbReference>
<dbReference type="GO" id="GO:0005524">
    <property type="term" value="F:ATP binding"/>
    <property type="evidence" value="ECO:0007669"/>
    <property type="project" value="UniProtKB-KW"/>
</dbReference>
<evidence type="ECO:0000256" key="2">
    <source>
        <dbReference type="ARBA" id="ARBA00022840"/>
    </source>
</evidence>
<feature type="domain" description="ABC transporter Uup C-terminal" evidence="4">
    <location>
        <begin position="122"/>
        <end position="187"/>
    </location>
</feature>
<evidence type="ECO:0000313" key="5">
    <source>
        <dbReference type="EMBL" id="PWZ93744.1"/>
    </source>
</evidence>
<dbReference type="PANTHER" id="PTHR42855:SF2">
    <property type="entry name" value="DRUG RESISTANCE ABC TRANSPORTER,ATP-BINDING PROTEIN"/>
    <property type="match status" value="1"/>
</dbReference>
<feature type="region of interest" description="Disordered" evidence="3">
    <location>
        <begin position="93"/>
        <end position="119"/>
    </location>
</feature>